<comment type="caution">
    <text evidence="15">The sequence shown here is derived from an EMBL/GenBank/DDBJ whole genome shotgun (WGS) entry which is preliminary data.</text>
</comment>
<dbReference type="PANTHER" id="PTHR46025:SF3">
    <property type="entry name" value="XYLOSYLTRANSFERASE OXT"/>
    <property type="match status" value="1"/>
</dbReference>
<organism evidence="15 16">
    <name type="scientific">Solibaculum intestinale</name>
    <dbReference type="NCBI Taxonomy" id="3133165"/>
    <lineage>
        <taxon>Bacteria</taxon>
        <taxon>Bacillati</taxon>
        <taxon>Bacillota</taxon>
        <taxon>Clostridia</taxon>
        <taxon>Eubacteriales</taxon>
        <taxon>Oscillospiraceae</taxon>
        <taxon>Solibaculum</taxon>
    </lineage>
</organism>
<evidence type="ECO:0000256" key="2">
    <source>
        <dbReference type="ARBA" id="ARBA00004648"/>
    </source>
</evidence>
<sequence length="295" mass="34238">MADNRHAYLIMAHHRPDLLVLLLEAIDDVRNDIYLHIDAKSSIDSNIYLPQKSNLYFIPRNNVQWAGYSQVDCTLKLLKAAVQNGPYQYYHFLTGSTFPLKNQDDMHAFFDAHKGTEFVGFDNHTTTIERVKYYHLFHESGKLTGLSGHIKSGLRESLKFIQKLLSVDLFKKYHLEYKKGFAYWSITDDAARYLIDHEAVIYRMLRYSISGDEVFVQVLLYNSQFKSKLYSLTDEWEGSLRECAWGSNIGVRPGCNYTYMDLEYLLNSNLCFALKFEGADGLALIKKIKEHKKIQ</sequence>
<proteinExistence type="predicted"/>
<evidence type="ECO:0000256" key="14">
    <source>
        <dbReference type="ARBA" id="ARBA00042865"/>
    </source>
</evidence>
<name>A0ABV1E0E4_9FIRM</name>
<keyword evidence="11" id="KW-0472">Membrane</keyword>
<dbReference type="InterPro" id="IPR043538">
    <property type="entry name" value="XYLT"/>
</dbReference>
<evidence type="ECO:0000256" key="12">
    <source>
        <dbReference type="ARBA" id="ARBA00023157"/>
    </source>
</evidence>
<dbReference type="InterPro" id="IPR003406">
    <property type="entry name" value="Glyco_trans_14"/>
</dbReference>
<comment type="subcellular location">
    <subcellularLocation>
        <location evidence="2">Endoplasmic reticulum membrane</location>
        <topology evidence="2">Single-pass type II membrane protein</topology>
    </subcellularLocation>
    <subcellularLocation>
        <location evidence="1">Golgi apparatus membrane</location>
        <topology evidence="1">Single-pass type II membrane protein</topology>
    </subcellularLocation>
</comment>
<gene>
    <name evidence="15" type="ORF">WMO26_08105</name>
</gene>
<keyword evidence="7" id="KW-0256">Endoplasmic reticulum</keyword>
<evidence type="ECO:0000256" key="7">
    <source>
        <dbReference type="ARBA" id="ARBA00022824"/>
    </source>
</evidence>
<keyword evidence="5" id="KW-0812">Transmembrane</keyword>
<evidence type="ECO:0000256" key="11">
    <source>
        <dbReference type="ARBA" id="ARBA00023136"/>
    </source>
</evidence>
<keyword evidence="4" id="KW-0808">Transferase</keyword>
<keyword evidence="12" id="KW-1015">Disulfide bond</keyword>
<keyword evidence="6" id="KW-0479">Metal-binding</keyword>
<keyword evidence="8" id="KW-0735">Signal-anchor</keyword>
<dbReference type="Proteomes" id="UP001489509">
    <property type="component" value="Unassembled WGS sequence"/>
</dbReference>
<evidence type="ECO:0000256" key="10">
    <source>
        <dbReference type="ARBA" id="ARBA00023034"/>
    </source>
</evidence>
<reference evidence="15 16" key="1">
    <citation type="submission" date="2024-03" db="EMBL/GenBank/DDBJ databases">
        <title>Human intestinal bacterial collection.</title>
        <authorList>
            <person name="Pauvert C."/>
            <person name="Hitch T.C.A."/>
            <person name="Clavel T."/>
        </authorList>
    </citation>
    <scope>NUCLEOTIDE SEQUENCE [LARGE SCALE GENOMIC DNA]</scope>
    <source>
        <strain evidence="15 16">CLA-JM-H44</strain>
    </source>
</reference>
<evidence type="ECO:0000313" key="15">
    <source>
        <dbReference type="EMBL" id="MEQ2440783.1"/>
    </source>
</evidence>
<evidence type="ECO:0000313" key="16">
    <source>
        <dbReference type="Proteomes" id="UP001489509"/>
    </source>
</evidence>
<evidence type="ECO:0000256" key="4">
    <source>
        <dbReference type="ARBA" id="ARBA00022679"/>
    </source>
</evidence>
<evidence type="ECO:0000256" key="13">
    <source>
        <dbReference type="ARBA" id="ARBA00023180"/>
    </source>
</evidence>
<evidence type="ECO:0000256" key="6">
    <source>
        <dbReference type="ARBA" id="ARBA00022723"/>
    </source>
</evidence>
<evidence type="ECO:0000256" key="3">
    <source>
        <dbReference type="ARBA" id="ARBA00022676"/>
    </source>
</evidence>
<dbReference type="EMBL" id="JBBMFD010000012">
    <property type="protein sequence ID" value="MEQ2440783.1"/>
    <property type="molecule type" value="Genomic_DNA"/>
</dbReference>
<evidence type="ECO:0000256" key="5">
    <source>
        <dbReference type="ARBA" id="ARBA00022692"/>
    </source>
</evidence>
<protein>
    <recommendedName>
        <fullName evidence="14">Peptide O-xylosyltransferase</fullName>
    </recommendedName>
</protein>
<evidence type="ECO:0000256" key="8">
    <source>
        <dbReference type="ARBA" id="ARBA00022968"/>
    </source>
</evidence>
<keyword evidence="9" id="KW-1133">Transmembrane helix</keyword>
<dbReference type="PANTHER" id="PTHR46025">
    <property type="entry name" value="XYLOSYLTRANSFERASE OXT"/>
    <property type="match status" value="1"/>
</dbReference>
<keyword evidence="13" id="KW-0325">Glycoprotein</keyword>
<evidence type="ECO:0000256" key="1">
    <source>
        <dbReference type="ARBA" id="ARBA00004323"/>
    </source>
</evidence>
<dbReference type="RefSeq" id="WP_349219478.1">
    <property type="nucleotide sequence ID" value="NZ_JBBMFD010000012.1"/>
</dbReference>
<keyword evidence="3" id="KW-0328">Glycosyltransferase</keyword>
<keyword evidence="16" id="KW-1185">Reference proteome</keyword>
<accession>A0ABV1E0E4</accession>
<keyword evidence="10" id="KW-0333">Golgi apparatus</keyword>
<dbReference type="Pfam" id="PF02485">
    <property type="entry name" value="Branch"/>
    <property type="match status" value="1"/>
</dbReference>
<evidence type="ECO:0000256" key="9">
    <source>
        <dbReference type="ARBA" id="ARBA00022989"/>
    </source>
</evidence>